<dbReference type="GO" id="GO:0000398">
    <property type="term" value="P:mRNA splicing, via spliceosome"/>
    <property type="evidence" value="ECO:0007669"/>
    <property type="project" value="InterPro"/>
</dbReference>
<evidence type="ECO:0000256" key="8">
    <source>
        <dbReference type="ARBA" id="ARBA00068146"/>
    </source>
</evidence>
<comment type="caution">
    <text evidence="12">The sequence shown here is derived from an EMBL/GenBank/DDBJ whole genome shotgun (WGS) entry which is preliminary data.</text>
</comment>
<proteinExistence type="predicted"/>
<accession>A0AAW2Z735</accession>
<evidence type="ECO:0000256" key="1">
    <source>
        <dbReference type="ARBA" id="ARBA00004123"/>
    </source>
</evidence>
<protein>
    <recommendedName>
        <fullName evidence="8">Pre-mRNA-processing factor 17</fullName>
    </recommendedName>
</protein>
<dbReference type="FunFam" id="2.130.10.10:FF:000034">
    <property type="entry name" value="Pre-mRNA-processing factor 17, putative"/>
    <property type="match status" value="1"/>
</dbReference>
<dbReference type="Gene3D" id="2.130.10.10">
    <property type="entry name" value="YVTN repeat-like/Quinoprotein amine dehydrogenase"/>
    <property type="match status" value="1"/>
</dbReference>
<keyword evidence="7" id="KW-0539">Nucleus</keyword>
<comment type="subcellular location">
    <subcellularLocation>
        <location evidence="1">Nucleus</location>
    </subcellularLocation>
</comment>
<keyword evidence="5" id="KW-0677">Repeat</keyword>
<dbReference type="SMART" id="SM00320">
    <property type="entry name" value="WD40"/>
    <property type="match status" value="7"/>
</dbReference>
<feature type="coiled-coil region" evidence="10">
    <location>
        <begin position="162"/>
        <end position="189"/>
    </location>
</feature>
<keyword evidence="2 9" id="KW-0853">WD repeat</keyword>
<feature type="repeat" description="WD" evidence="9">
    <location>
        <begin position="304"/>
        <end position="345"/>
    </location>
</feature>
<evidence type="ECO:0000256" key="10">
    <source>
        <dbReference type="SAM" id="Coils"/>
    </source>
</evidence>
<evidence type="ECO:0000256" key="3">
    <source>
        <dbReference type="ARBA" id="ARBA00022664"/>
    </source>
</evidence>
<keyword evidence="10" id="KW-0175">Coiled coil</keyword>
<dbReference type="EMBL" id="JAOPGA020001102">
    <property type="protein sequence ID" value="KAL0485053.1"/>
    <property type="molecule type" value="Genomic_DNA"/>
</dbReference>
<evidence type="ECO:0000256" key="4">
    <source>
        <dbReference type="ARBA" id="ARBA00022728"/>
    </source>
</evidence>
<dbReference type="PRINTS" id="PR00320">
    <property type="entry name" value="GPROTEINBRPT"/>
</dbReference>
<name>A0AAW2Z735_9EUKA</name>
<dbReference type="AlphaFoldDB" id="A0AAW2Z735"/>
<keyword evidence="13" id="KW-1185">Reference proteome</keyword>
<dbReference type="CDD" id="cd00200">
    <property type="entry name" value="WD40"/>
    <property type="match status" value="1"/>
</dbReference>
<dbReference type="InterPro" id="IPR036322">
    <property type="entry name" value="WD40_repeat_dom_sf"/>
</dbReference>
<evidence type="ECO:0000256" key="5">
    <source>
        <dbReference type="ARBA" id="ARBA00022737"/>
    </source>
</evidence>
<dbReference type="PANTHER" id="PTHR43979:SF1">
    <property type="entry name" value="PRE-MRNA-PROCESSING FACTOR 17"/>
    <property type="match status" value="1"/>
</dbReference>
<feature type="region of interest" description="Disordered" evidence="11">
    <location>
        <begin position="1"/>
        <end position="23"/>
    </location>
</feature>
<dbReference type="SUPFAM" id="SSF50978">
    <property type="entry name" value="WD40 repeat-like"/>
    <property type="match status" value="1"/>
</dbReference>
<evidence type="ECO:0000313" key="12">
    <source>
        <dbReference type="EMBL" id="KAL0485053.1"/>
    </source>
</evidence>
<dbReference type="Pfam" id="PF00400">
    <property type="entry name" value="WD40"/>
    <property type="match status" value="4"/>
</dbReference>
<dbReference type="GO" id="GO:0071013">
    <property type="term" value="C:catalytic step 2 spliceosome"/>
    <property type="evidence" value="ECO:0007669"/>
    <property type="project" value="InterPro"/>
</dbReference>
<dbReference type="PANTHER" id="PTHR43979">
    <property type="entry name" value="PRE-MRNA-PROCESSING FACTOR 17"/>
    <property type="match status" value="1"/>
</dbReference>
<dbReference type="PROSITE" id="PS50082">
    <property type="entry name" value="WD_REPEATS_2"/>
    <property type="match status" value="3"/>
</dbReference>
<feature type="compositionally biased region" description="Polar residues" evidence="11">
    <location>
        <begin position="14"/>
        <end position="23"/>
    </location>
</feature>
<dbReference type="InterPro" id="IPR032847">
    <property type="entry name" value="PRPF17"/>
</dbReference>
<evidence type="ECO:0000256" key="11">
    <source>
        <dbReference type="SAM" id="MobiDB-lite"/>
    </source>
</evidence>
<feature type="repeat" description="WD" evidence="9">
    <location>
        <begin position="260"/>
        <end position="302"/>
    </location>
</feature>
<organism evidence="12 13">
    <name type="scientific">Acrasis kona</name>
    <dbReference type="NCBI Taxonomy" id="1008807"/>
    <lineage>
        <taxon>Eukaryota</taxon>
        <taxon>Discoba</taxon>
        <taxon>Heterolobosea</taxon>
        <taxon>Tetramitia</taxon>
        <taxon>Eutetramitia</taxon>
        <taxon>Acrasidae</taxon>
        <taxon>Acrasis</taxon>
    </lineage>
</organism>
<evidence type="ECO:0000256" key="2">
    <source>
        <dbReference type="ARBA" id="ARBA00022574"/>
    </source>
</evidence>
<evidence type="ECO:0000256" key="7">
    <source>
        <dbReference type="ARBA" id="ARBA00023242"/>
    </source>
</evidence>
<feature type="repeat" description="WD" evidence="9">
    <location>
        <begin position="390"/>
        <end position="422"/>
    </location>
</feature>
<keyword evidence="3" id="KW-0507">mRNA processing</keyword>
<dbReference type="InterPro" id="IPR001680">
    <property type="entry name" value="WD40_rpt"/>
</dbReference>
<evidence type="ECO:0000256" key="6">
    <source>
        <dbReference type="ARBA" id="ARBA00023187"/>
    </source>
</evidence>
<keyword evidence="4" id="KW-0747">Spliceosome</keyword>
<dbReference type="Proteomes" id="UP001431209">
    <property type="component" value="Unassembled WGS sequence"/>
</dbReference>
<dbReference type="InterPro" id="IPR015943">
    <property type="entry name" value="WD40/YVTN_repeat-like_dom_sf"/>
</dbReference>
<reference evidence="12 13" key="1">
    <citation type="submission" date="2024-03" db="EMBL/GenBank/DDBJ databases">
        <title>The Acrasis kona genome and developmental transcriptomes reveal deep origins of eukaryotic multicellular pathways.</title>
        <authorList>
            <person name="Sheikh S."/>
            <person name="Fu C.-J."/>
            <person name="Brown M.W."/>
            <person name="Baldauf S.L."/>
        </authorList>
    </citation>
    <scope>NUCLEOTIDE SEQUENCE [LARGE SCALE GENOMIC DNA]</scope>
    <source>
        <strain evidence="12 13">ATCC MYA-3509</strain>
    </source>
</reference>
<dbReference type="InterPro" id="IPR020472">
    <property type="entry name" value="WD40_PAC1"/>
</dbReference>
<evidence type="ECO:0000256" key="9">
    <source>
        <dbReference type="PROSITE-ProRule" id="PRU00221"/>
    </source>
</evidence>
<dbReference type="GO" id="GO:0003729">
    <property type="term" value="F:mRNA binding"/>
    <property type="evidence" value="ECO:0007669"/>
    <property type="project" value="TreeGrafter"/>
</dbReference>
<sequence>MDLLGQYGDDDQQTEQPAAPTSTALVNIAPNVVISDRRINDSLLVNPYTSHIEYNAKIEDLYCPMIGPENPHKGTNTIHEGIGGTGTNSNLTGYIESFHINKYAFDRQFYKEDEQRALSKKNKLKRKKAAEYMGPWAKFDIEEDNEEAMKGFTEEAFVEVDENEETKLLEQDEQEAEKLERVRLAEEEVASKKRKIIQDNKPAPEEEGKKSIPEATSEFHLLEERDYLNRTFISPPTFIKPISNYKESKCALPKKWIHTFTGHSKGVSCIEFFPGYGHLFLSTSMDGLAKIWDVNNHRQCVMTYSGHTKAIRQCSFAPDGGTFATAGYDQLVRMWDTETGKVINTLSHHSTPYAVKVHPNPARNNEVLIGCSNKKIYTWDSRSNKIIQKYNRHLGAVNTITFIDDNRRFVTSSDDKTLRVWEYGLPVEVKYVADPTMHSMPFVAAHPNGKWLLAQSLDNNILVYESSKGFRQHKSKKFTGHVIAGYAIQCGFSNDARYVLSGDSQGNVDFWDWKSMEKLKTIKCHDNVCIGATWHPIHKSQVLTCGWDGLIKLFE</sequence>
<evidence type="ECO:0000313" key="13">
    <source>
        <dbReference type="Proteomes" id="UP001431209"/>
    </source>
</evidence>
<gene>
    <name evidence="12" type="ORF">AKO1_011824</name>
</gene>
<keyword evidence="6" id="KW-0508">mRNA splicing</keyword>
<dbReference type="PROSITE" id="PS50294">
    <property type="entry name" value="WD_REPEATS_REGION"/>
    <property type="match status" value="3"/>
</dbReference>